<comment type="similarity">
    <text evidence="2">Belongs to the peptidase S1 family. CLIP subfamily.</text>
</comment>
<proteinExistence type="inferred from homology"/>
<keyword evidence="5" id="KW-1185">Reference proteome</keyword>
<dbReference type="Gene3D" id="2.40.10.10">
    <property type="entry name" value="Trypsin-like serine proteases"/>
    <property type="match status" value="1"/>
</dbReference>
<dbReference type="SUPFAM" id="SSF50494">
    <property type="entry name" value="Trypsin-like serine proteases"/>
    <property type="match status" value="1"/>
</dbReference>
<sequence>MVRGHLFFLVFLKDLSEKCVGGRFFGNKTPFIGSYTYDCDIRKLVNPTLQICAGGNGSDTCQGDSGGPLMFLDRTSFVKPYNILIGITSFGSICGGPVSGVYTK</sequence>
<dbReference type="GO" id="GO:0006508">
    <property type="term" value="P:proteolysis"/>
    <property type="evidence" value="ECO:0007669"/>
    <property type="project" value="InterPro"/>
</dbReference>
<dbReference type="HOGENOM" id="CLU_2256775_0_0_1"/>
<dbReference type="GO" id="GO:0004252">
    <property type="term" value="F:serine-type endopeptidase activity"/>
    <property type="evidence" value="ECO:0007669"/>
    <property type="project" value="InterPro"/>
</dbReference>
<dbReference type="InterPro" id="IPR009003">
    <property type="entry name" value="Peptidase_S1_PA"/>
</dbReference>
<dbReference type="PANTHER" id="PTHR24256">
    <property type="entry name" value="TRYPTASE-RELATED"/>
    <property type="match status" value="1"/>
</dbReference>
<feature type="domain" description="Peptidase S1" evidence="3">
    <location>
        <begin position="50"/>
        <end position="104"/>
    </location>
</feature>
<evidence type="ECO:0000313" key="5">
    <source>
        <dbReference type="Proteomes" id="UP000015102"/>
    </source>
</evidence>
<dbReference type="PROSITE" id="PS00135">
    <property type="entry name" value="TRYPSIN_SER"/>
    <property type="match status" value="1"/>
</dbReference>
<evidence type="ECO:0000256" key="2">
    <source>
        <dbReference type="ARBA" id="ARBA00024195"/>
    </source>
</evidence>
<dbReference type="EMBL" id="CAQQ02376917">
    <property type="status" value="NOT_ANNOTATED_CDS"/>
    <property type="molecule type" value="Genomic_DNA"/>
</dbReference>
<protein>
    <recommendedName>
        <fullName evidence="3">Peptidase S1 domain-containing protein</fullName>
    </recommendedName>
</protein>
<name>T1H1M8_MEGSC</name>
<dbReference type="InterPro" id="IPR051487">
    <property type="entry name" value="Ser/Thr_Proteases_Immune/Dev"/>
</dbReference>
<dbReference type="Proteomes" id="UP000015102">
    <property type="component" value="Unassembled WGS sequence"/>
</dbReference>
<dbReference type="AlphaFoldDB" id="T1H1M8"/>
<evidence type="ECO:0000259" key="3">
    <source>
        <dbReference type="Pfam" id="PF00089"/>
    </source>
</evidence>
<dbReference type="EnsemblMetazoa" id="MESCA010094-RA">
    <property type="protein sequence ID" value="MESCA010094-PA"/>
    <property type="gene ID" value="MESCA010094"/>
</dbReference>
<accession>T1H1M8</accession>
<organism evidence="4 5">
    <name type="scientific">Megaselia scalaris</name>
    <name type="common">Humpbacked fly</name>
    <name type="synonym">Phora scalaris</name>
    <dbReference type="NCBI Taxonomy" id="36166"/>
    <lineage>
        <taxon>Eukaryota</taxon>
        <taxon>Metazoa</taxon>
        <taxon>Ecdysozoa</taxon>
        <taxon>Arthropoda</taxon>
        <taxon>Hexapoda</taxon>
        <taxon>Insecta</taxon>
        <taxon>Pterygota</taxon>
        <taxon>Neoptera</taxon>
        <taxon>Endopterygota</taxon>
        <taxon>Diptera</taxon>
        <taxon>Brachycera</taxon>
        <taxon>Muscomorpha</taxon>
        <taxon>Platypezoidea</taxon>
        <taxon>Phoridae</taxon>
        <taxon>Megaseliini</taxon>
        <taxon>Megaselia</taxon>
    </lineage>
</organism>
<dbReference type="InterPro" id="IPR001254">
    <property type="entry name" value="Trypsin_dom"/>
</dbReference>
<reference evidence="5" key="1">
    <citation type="submission" date="2013-02" db="EMBL/GenBank/DDBJ databases">
        <authorList>
            <person name="Hughes D."/>
        </authorList>
    </citation>
    <scope>NUCLEOTIDE SEQUENCE</scope>
    <source>
        <strain>Durham</strain>
        <strain evidence="5">NC isolate 2 -- Noor lab</strain>
    </source>
</reference>
<evidence type="ECO:0000256" key="1">
    <source>
        <dbReference type="ARBA" id="ARBA00023157"/>
    </source>
</evidence>
<reference evidence="4" key="2">
    <citation type="submission" date="2015-06" db="UniProtKB">
        <authorList>
            <consortium name="EnsemblMetazoa"/>
        </authorList>
    </citation>
    <scope>IDENTIFICATION</scope>
</reference>
<dbReference type="Pfam" id="PF00089">
    <property type="entry name" value="Trypsin"/>
    <property type="match status" value="1"/>
</dbReference>
<dbReference type="InterPro" id="IPR043504">
    <property type="entry name" value="Peptidase_S1_PA_chymotrypsin"/>
</dbReference>
<dbReference type="InterPro" id="IPR033116">
    <property type="entry name" value="TRYPSIN_SER"/>
</dbReference>
<keyword evidence="1" id="KW-1015">Disulfide bond</keyword>
<evidence type="ECO:0000313" key="4">
    <source>
        <dbReference type="EnsemblMetazoa" id="MESCA010094-PA"/>
    </source>
</evidence>